<accession>A0ABN0DYK1</accession>
<keyword evidence="2" id="KW-1185">Reference proteome</keyword>
<reference evidence="1 2" key="1">
    <citation type="journal article" date="2012" name="Front. Microbiol.">
        <title>Draft Genome Sequence of the Virulent Strain 01-B526 of the Fish Pathogen Aeromonas salmonicida.</title>
        <authorList>
            <person name="Charette S.J."/>
            <person name="Brochu F."/>
            <person name="Boyle B."/>
            <person name="Filion G."/>
            <person name="Tanaka K.H."/>
            <person name="Derome N."/>
        </authorList>
    </citation>
    <scope>NUCLEOTIDE SEQUENCE [LARGE SCALE GENOMIC DNA]</scope>
    <source>
        <strain evidence="1 2">01-B526</strain>
    </source>
</reference>
<protein>
    <recommendedName>
        <fullName evidence="3">ABC transporter permease</fullName>
    </recommendedName>
</protein>
<organism evidence="1 2">
    <name type="scientific">Aeromonas salmonicida subsp. salmonicida 01-B526</name>
    <dbReference type="NCBI Taxonomy" id="1076135"/>
    <lineage>
        <taxon>Bacteria</taxon>
        <taxon>Pseudomonadati</taxon>
        <taxon>Pseudomonadota</taxon>
        <taxon>Gammaproteobacteria</taxon>
        <taxon>Aeromonadales</taxon>
        <taxon>Aeromonadaceae</taxon>
        <taxon>Aeromonas</taxon>
    </lineage>
</organism>
<name>A0ABN0DYK1_AERSS</name>
<proteinExistence type="predicted"/>
<sequence length="39" mass="4534">MQLIQRLLFLRTETKLFAGLLEADPRFWNIMISISGVLV</sequence>
<evidence type="ECO:0000313" key="2">
    <source>
        <dbReference type="Proteomes" id="UP000006428"/>
    </source>
</evidence>
<evidence type="ECO:0008006" key="3">
    <source>
        <dbReference type="Google" id="ProtNLM"/>
    </source>
</evidence>
<gene>
    <name evidence="1" type="ORF">IYQ_13553</name>
</gene>
<dbReference type="Proteomes" id="UP000006428">
    <property type="component" value="Unassembled WGS sequence"/>
</dbReference>
<comment type="caution">
    <text evidence="1">The sequence shown here is derived from an EMBL/GenBank/DDBJ whole genome shotgun (WGS) entry which is preliminary data.</text>
</comment>
<dbReference type="EMBL" id="AGVO01000050">
    <property type="protein sequence ID" value="EHI52005.1"/>
    <property type="molecule type" value="Genomic_DNA"/>
</dbReference>
<evidence type="ECO:0000313" key="1">
    <source>
        <dbReference type="EMBL" id="EHI52005.1"/>
    </source>
</evidence>